<keyword evidence="3" id="KW-1185">Reference proteome</keyword>
<feature type="chain" id="PRO_5032606621" evidence="1">
    <location>
        <begin position="16"/>
        <end position="223"/>
    </location>
</feature>
<evidence type="ECO:0000313" key="2">
    <source>
        <dbReference type="EMBL" id="CAE8629458.1"/>
    </source>
</evidence>
<dbReference type="Proteomes" id="UP000654075">
    <property type="component" value="Unassembled WGS sequence"/>
</dbReference>
<evidence type="ECO:0000313" key="3">
    <source>
        <dbReference type="Proteomes" id="UP000654075"/>
    </source>
</evidence>
<gene>
    <name evidence="2" type="ORF">PGLA1383_LOCUS45936</name>
</gene>
<evidence type="ECO:0000256" key="1">
    <source>
        <dbReference type="SAM" id="SignalP"/>
    </source>
</evidence>
<proteinExistence type="predicted"/>
<dbReference type="EMBL" id="CAJNNV010029645">
    <property type="protein sequence ID" value="CAE8629458.1"/>
    <property type="molecule type" value="Genomic_DNA"/>
</dbReference>
<dbReference type="AlphaFoldDB" id="A0A813GWU7"/>
<keyword evidence="1" id="KW-0732">Signal</keyword>
<organism evidence="2 3">
    <name type="scientific">Polarella glacialis</name>
    <name type="common">Dinoflagellate</name>
    <dbReference type="NCBI Taxonomy" id="89957"/>
    <lineage>
        <taxon>Eukaryota</taxon>
        <taxon>Sar</taxon>
        <taxon>Alveolata</taxon>
        <taxon>Dinophyceae</taxon>
        <taxon>Suessiales</taxon>
        <taxon>Suessiaceae</taxon>
        <taxon>Polarella</taxon>
    </lineage>
</organism>
<protein>
    <submittedName>
        <fullName evidence="2">Uncharacterized protein</fullName>
    </submittedName>
</protein>
<reference evidence="2" key="1">
    <citation type="submission" date="2021-02" db="EMBL/GenBank/DDBJ databases">
        <authorList>
            <person name="Dougan E. K."/>
            <person name="Rhodes N."/>
            <person name="Thang M."/>
            <person name="Chan C."/>
        </authorList>
    </citation>
    <scope>NUCLEOTIDE SEQUENCE</scope>
</reference>
<name>A0A813GWU7_POLGL</name>
<comment type="caution">
    <text evidence="2">The sequence shown here is derived from an EMBL/GenBank/DDBJ whole genome shotgun (WGS) entry which is preliminary data.</text>
</comment>
<feature type="signal peptide" evidence="1">
    <location>
        <begin position="1"/>
        <end position="15"/>
    </location>
</feature>
<accession>A0A813GWU7</accession>
<sequence>MKWCICFFLWQLVHSSNPDVVFPPNWMHAARMTTGDGHGPNFEGQNIVCTDELFARVTWMISPPGRDPSPFSFVLNASTTPARFWQIHDNGSCTVEPYDKPFVFNDHWADKKQYNGTVWWRGTLVDVFEGMYLYFGPQNEGTAYIDATTHVIRGFTASKADAGSQFEIEYLPSDKPLNGGGGWTTVPDSRAECREYGQKLSELLNRLGCKRIGETMYTPTVAV</sequence>